<dbReference type="InterPro" id="IPR044855">
    <property type="entry name" value="CoA-Trfase_III_dom3_sf"/>
</dbReference>
<dbReference type="RefSeq" id="WP_093089603.1">
    <property type="nucleotide sequence ID" value="NZ_FNBE01000024.1"/>
</dbReference>
<organism evidence="1 2">
    <name type="scientific">Pseudonocardia oroxyli</name>
    <dbReference type="NCBI Taxonomy" id="366584"/>
    <lineage>
        <taxon>Bacteria</taxon>
        <taxon>Bacillati</taxon>
        <taxon>Actinomycetota</taxon>
        <taxon>Actinomycetes</taxon>
        <taxon>Pseudonocardiales</taxon>
        <taxon>Pseudonocardiaceae</taxon>
        <taxon>Pseudonocardia</taxon>
    </lineage>
</organism>
<reference evidence="1 2" key="1">
    <citation type="submission" date="2016-10" db="EMBL/GenBank/DDBJ databases">
        <authorList>
            <person name="de Groot N.N."/>
        </authorList>
    </citation>
    <scope>NUCLEOTIDE SEQUENCE [LARGE SCALE GENOMIC DNA]</scope>
    <source>
        <strain evidence="1 2">CGMCC 4.3143</strain>
    </source>
</reference>
<gene>
    <name evidence="1" type="ORF">SAMN05216377_12427</name>
</gene>
<dbReference type="AlphaFoldDB" id="A0A1G8D279"/>
<keyword evidence="2" id="KW-1185">Reference proteome</keyword>
<dbReference type="OrthoDB" id="9797653at2"/>
<evidence type="ECO:0000313" key="2">
    <source>
        <dbReference type="Proteomes" id="UP000198967"/>
    </source>
</evidence>
<dbReference type="STRING" id="366584.SAMN05216377_12427"/>
<dbReference type="InterPro" id="IPR003673">
    <property type="entry name" value="CoA-Trfase_fam_III"/>
</dbReference>
<dbReference type="Proteomes" id="UP000198967">
    <property type="component" value="Unassembled WGS sequence"/>
</dbReference>
<dbReference type="Pfam" id="PF02515">
    <property type="entry name" value="CoA_transf_3"/>
    <property type="match status" value="2"/>
</dbReference>
<dbReference type="Gene3D" id="3.30.1540.10">
    <property type="entry name" value="formyl-coa transferase, domain 3"/>
    <property type="match status" value="1"/>
</dbReference>
<dbReference type="InterPro" id="IPR050509">
    <property type="entry name" value="CoA-transferase_III"/>
</dbReference>
<dbReference type="Gene3D" id="3.40.50.10540">
    <property type="entry name" value="Crotonobetainyl-coa:carnitine coa-transferase, domain 1"/>
    <property type="match status" value="2"/>
</dbReference>
<dbReference type="EMBL" id="FNBE01000024">
    <property type="protein sequence ID" value="SDH51509.1"/>
    <property type="molecule type" value="Genomic_DNA"/>
</dbReference>
<protein>
    <submittedName>
        <fullName evidence="1">Formyl-CoA transferase</fullName>
    </submittedName>
</protein>
<dbReference type="SUPFAM" id="SSF89796">
    <property type="entry name" value="CoA-transferase family III (CaiB/BaiF)"/>
    <property type="match status" value="1"/>
</dbReference>
<proteinExistence type="predicted"/>
<keyword evidence="1" id="KW-0808">Transferase</keyword>
<dbReference type="PANTHER" id="PTHR48228:SF5">
    <property type="entry name" value="ALPHA-METHYLACYL-COA RACEMASE"/>
    <property type="match status" value="1"/>
</dbReference>
<evidence type="ECO:0000313" key="1">
    <source>
        <dbReference type="EMBL" id="SDH51509.1"/>
    </source>
</evidence>
<dbReference type="GO" id="GO:0016740">
    <property type="term" value="F:transferase activity"/>
    <property type="evidence" value="ECO:0007669"/>
    <property type="project" value="UniProtKB-KW"/>
</dbReference>
<name>A0A1G8D279_PSEOR</name>
<accession>A0A1G8D279</accession>
<sequence>MFGAPKHFPGGGAVADLDWLAGLRVIEVTTGVAAPLTGRILAELGADVIKVESRAKLDVNRVRVPNAATAGIADEETLRLEGFGLLHEASASKRSIRLDLKNPRGKDLFLRLLDTADAFVQNFAPGWLERLGLSVGGLLDRNPRLIVVSATGYGQEGPLSSQRAYAPIMSSLAGIEGLIGYEDGDVVGASATALADLNCSFYGAYLALAALHGRTETGGGRHLDLSQTEACAALVGEAMIEYARAGKSPGPVGNATPRGDREVVPSADGGWVVIEGLAKDSDEYRDLLAAGRPREDLVSSLRARGIRATPVLSPDEVVADEGFRERGMFQQVEHPVLGPLTTSSIPWHLDGAVPRVRSSSPLFGHDTAAVMAELGLSPAEIATLETDKVLY</sequence>
<dbReference type="PANTHER" id="PTHR48228">
    <property type="entry name" value="SUCCINYL-COA--D-CITRAMALATE COA-TRANSFERASE"/>
    <property type="match status" value="1"/>
</dbReference>
<dbReference type="InterPro" id="IPR023606">
    <property type="entry name" value="CoA-Trfase_III_dom_1_sf"/>
</dbReference>